<organism evidence="3 4">
    <name type="scientific">Bacteroides clarus</name>
    <dbReference type="NCBI Taxonomy" id="626929"/>
    <lineage>
        <taxon>Bacteria</taxon>
        <taxon>Pseudomonadati</taxon>
        <taxon>Bacteroidota</taxon>
        <taxon>Bacteroidia</taxon>
        <taxon>Bacteroidales</taxon>
        <taxon>Bacteroidaceae</taxon>
        <taxon>Bacteroides</taxon>
    </lineage>
</organism>
<keyword evidence="2" id="KW-0732">Signal</keyword>
<evidence type="ECO:0000313" key="3">
    <source>
        <dbReference type="EMBL" id="RGT35577.1"/>
    </source>
</evidence>
<protein>
    <recommendedName>
        <fullName evidence="5">Lipocalin-like domain-containing protein</fullName>
    </recommendedName>
</protein>
<sequence length="171" mass="19478">MKTLRLIGMAVIAVIMSVNFIACSDDDDTIDTSSLEGTWGLVRSAGWELCSDETEKDTWDYTNDPYNPDYDSEKIVIKKLTDNTYSITAYYYNAGTKVWQTGGSQTGVLDGKTIVLKDYDGWFEYANPIIETLTTDKLVLRMKYDNVQTDPDYDPEHRHSGDFTETYTKIK</sequence>
<dbReference type="Proteomes" id="UP000285159">
    <property type="component" value="Unassembled WGS sequence"/>
</dbReference>
<accession>A0A412NAY8</accession>
<name>A0A412NAY8_9BACE</name>
<evidence type="ECO:0000256" key="2">
    <source>
        <dbReference type="SAM" id="SignalP"/>
    </source>
</evidence>
<evidence type="ECO:0000313" key="4">
    <source>
        <dbReference type="Proteomes" id="UP000285159"/>
    </source>
</evidence>
<proteinExistence type="predicted"/>
<feature type="region of interest" description="Disordered" evidence="1">
    <location>
        <begin position="151"/>
        <end position="171"/>
    </location>
</feature>
<feature type="signal peptide" evidence="2">
    <location>
        <begin position="1"/>
        <end position="24"/>
    </location>
</feature>
<reference evidence="3 4" key="1">
    <citation type="submission" date="2018-08" db="EMBL/GenBank/DDBJ databases">
        <title>A genome reference for cultivated species of the human gut microbiota.</title>
        <authorList>
            <person name="Zou Y."/>
            <person name="Xue W."/>
            <person name="Luo G."/>
        </authorList>
    </citation>
    <scope>NUCLEOTIDE SEQUENCE [LARGE SCALE GENOMIC DNA]</scope>
    <source>
        <strain evidence="3 4">AF19-1AC</strain>
    </source>
</reference>
<evidence type="ECO:0000256" key="1">
    <source>
        <dbReference type="SAM" id="MobiDB-lite"/>
    </source>
</evidence>
<dbReference type="EMBL" id="QRWP01000001">
    <property type="protein sequence ID" value="RGT35577.1"/>
    <property type="molecule type" value="Genomic_DNA"/>
</dbReference>
<dbReference type="RefSeq" id="WP_118466668.1">
    <property type="nucleotide sequence ID" value="NZ_CABIZW010000002.1"/>
</dbReference>
<comment type="caution">
    <text evidence="3">The sequence shown here is derived from an EMBL/GenBank/DDBJ whole genome shotgun (WGS) entry which is preliminary data.</text>
</comment>
<evidence type="ECO:0008006" key="5">
    <source>
        <dbReference type="Google" id="ProtNLM"/>
    </source>
</evidence>
<gene>
    <name evidence="3" type="ORF">DWX38_00980</name>
</gene>
<dbReference type="AlphaFoldDB" id="A0A412NAY8"/>
<feature type="chain" id="PRO_5019186388" description="Lipocalin-like domain-containing protein" evidence="2">
    <location>
        <begin position="25"/>
        <end position="171"/>
    </location>
</feature>